<name>A0A3M7RBR1_BRAPC</name>
<evidence type="ECO:0000313" key="1">
    <source>
        <dbReference type="EMBL" id="RNA21023.1"/>
    </source>
</evidence>
<proteinExistence type="predicted"/>
<dbReference type="AlphaFoldDB" id="A0A3M7RBR1"/>
<dbReference type="Proteomes" id="UP000276133">
    <property type="component" value="Unassembled WGS sequence"/>
</dbReference>
<organism evidence="1 2">
    <name type="scientific">Brachionus plicatilis</name>
    <name type="common">Marine rotifer</name>
    <name type="synonym">Brachionus muelleri</name>
    <dbReference type="NCBI Taxonomy" id="10195"/>
    <lineage>
        <taxon>Eukaryota</taxon>
        <taxon>Metazoa</taxon>
        <taxon>Spiralia</taxon>
        <taxon>Gnathifera</taxon>
        <taxon>Rotifera</taxon>
        <taxon>Eurotatoria</taxon>
        <taxon>Monogononta</taxon>
        <taxon>Pseudotrocha</taxon>
        <taxon>Ploima</taxon>
        <taxon>Brachionidae</taxon>
        <taxon>Brachionus</taxon>
    </lineage>
</organism>
<keyword evidence="2" id="KW-1185">Reference proteome</keyword>
<dbReference type="EMBL" id="REGN01003747">
    <property type="protein sequence ID" value="RNA21023.1"/>
    <property type="molecule type" value="Genomic_DNA"/>
</dbReference>
<protein>
    <submittedName>
        <fullName evidence="1">Uncharacterized protein</fullName>
    </submittedName>
</protein>
<evidence type="ECO:0000313" key="2">
    <source>
        <dbReference type="Proteomes" id="UP000276133"/>
    </source>
</evidence>
<gene>
    <name evidence="1" type="ORF">BpHYR1_019476</name>
</gene>
<sequence length="89" mass="10612">MLRYFLKKFIYHYKECMCTFNKVLIKIKVKIDDIGLSSIIKNPLKMISIQVYVDKFCGIIRFQNTNFYDDQQQVLQNINIAIRLAKSEI</sequence>
<accession>A0A3M7RBR1</accession>
<reference evidence="1 2" key="1">
    <citation type="journal article" date="2018" name="Sci. Rep.">
        <title>Genomic signatures of local adaptation to the degree of environmental predictability in rotifers.</title>
        <authorList>
            <person name="Franch-Gras L."/>
            <person name="Hahn C."/>
            <person name="Garcia-Roger E.M."/>
            <person name="Carmona M.J."/>
            <person name="Serra M."/>
            <person name="Gomez A."/>
        </authorList>
    </citation>
    <scope>NUCLEOTIDE SEQUENCE [LARGE SCALE GENOMIC DNA]</scope>
    <source>
        <strain evidence="1">HYR1</strain>
    </source>
</reference>
<comment type="caution">
    <text evidence="1">The sequence shown here is derived from an EMBL/GenBank/DDBJ whole genome shotgun (WGS) entry which is preliminary data.</text>
</comment>